<evidence type="ECO:0000256" key="1">
    <source>
        <dbReference type="SAM" id="MobiDB-lite"/>
    </source>
</evidence>
<comment type="caution">
    <text evidence="2">The sequence shown here is derived from an EMBL/GenBank/DDBJ whole genome shotgun (WGS) entry which is preliminary data.</text>
</comment>
<feature type="region of interest" description="Disordered" evidence="1">
    <location>
        <begin position="41"/>
        <end position="110"/>
    </location>
</feature>
<gene>
    <name evidence="2" type="ORF">EYF80_059113</name>
</gene>
<evidence type="ECO:0000313" key="3">
    <source>
        <dbReference type="Proteomes" id="UP000314294"/>
    </source>
</evidence>
<dbReference type="EMBL" id="SRLO01004176">
    <property type="protein sequence ID" value="TNN30735.1"/>
    <property type="molecule type" value="Genomic_DNA"/>
</dbReference>
<dbReference type="Proteomes" id="UP000314294">
    <property type="component" value="Unassembled WGS sequence"/>
</dbReference>
<proteinExistence type="predicted"/>
<accession>A0A4Z2EPM5</accession>
<reference evidence="2 3" key="1">
    <citation type="submission" date="2019-03" db="EMBL/GenBank/DDBJ databases">
        <title>First draft genome of Liparis tanakae, snailfish: a comprehensive survey of snailfish specific genes.</title>
        <authorList>
            <person name="Kim W."/>
            <person name="Song I."/>
            <person name="Jeong J.-H."/>
            <person name="Kim D."/>
            <person name="Kim S."/>
            <person name="Ryu S."/>
            <person name="Song J.Y."/>
            <person name="Lee S.K."/>
        </authorList>
    </citation>
    <scope>NUCLEOTIDE SEQUENCE [LARGE SCALE GENOMIC DNA]</scope>
    <source>
        <tissue evidence="2">Muscle</tissue>
    </source>
</reference>
<evidence type="ECO:0000313" key="2">
    <source>
        <dbReference type="EMBL" id="TNN30735.1"/>
    </source>
</evidence>
<feature type="compositionally biased region" description="Basic and acidic residues" evidence="1">
    <location>
        <begin position="43"/>
        <end position="110"/>
    </location>
</feature>
<dbReference type="AlphaFoldDB" id="A0A4Z2EPM5"/>
<name>A0A4Z2EPM5_9TELE</name>
<sequence length="110" mass="12260">MVVFTASGGGGSSGFMVDALALLSPEMRVPRLLLLDWGARARSRSEDCPRIPMRPEKSREEPSGAERSREAVEQPRAPRAESSREEPRGAERSREEPRLHEAVEEHCVHV</sequence>
<keyword evidence="3" id="KW-1185">Reference proteome</keyword>
<protein>
    <submittedName>
        <fullName evidence="2">Uncharacterized protein</fullName>
    </submittedName>
</protein>
<organism evidence="2 3">
    <name type="scientific">Liparis tanakae</name>
    <name type="common">Tanaka's snailfish</name>
    <dbReference type="NCBI Taxonomy" id="230148"/>
    <lineage>
        <taxon>Eukaryota</taxon>
        <taxon>Metazoa</taxon>
        <taxon>Chordata</taxon>
        <taxon>Craniata</taxon>
        <taxon>Vertebrata</taxon>
        <taxon>Euteleostomi</taxon>
        <taxon>Actinopterygii</taxon>
        <taxon>Neopterygii</taxon>
        <taxon>Teleostei</taxon>
        <taxon>Neoteleostei</taxon>
        <taxon>Acanthomorphata</taxon>
        <taxon>Eupercaria</taxon>
        <taxon>Perciformes</taxon>
        <taxon>Cottioidei</taxon>
        <taxon>Cottales</taxon>
        <taxon>Liparidae</taxon>
        <taxon>Liparis</taxon>
    </lineage>
</organism>